<evidence type="ECO:0000313" key="12">
    <source>
        <dbReference type="EMBL" id="BCN93479.1"/>
    </source>
</evidence>
<dbReference type="EMBL" id="AP024202">
    <property type="protein sequence ID" value="BCN93479.1"/>
    <property type="molecule type" value="Genomic_DNA"/>
</dbReference>
<dbReference type="GO" id="GO:0016853">
    <property type="term" value="F:isomerase activity"/>
    <property type="evidence" value="ECO:0007669"/>
    <property type="project" value="UniProtKB-KW"/>
</dbReference>
<comment type="function">
    <text evidence="8">Also involved in hydrogenase metallocenter assembly, probably by participating in the nickel insertion step. This function in hydrogenase biosynthesis requires chaperone activity and the presence of the metal-binding domain, but not PPIase activity.</text>
</comment>
<dbReference type="Gene3D" id="3.10.50.40">
    <property type="match status" value="1"/>
</dbReference>
<evidence type="ECO:0000256" key="6">
    <source>
        <dbReference type="ARBA" id="ARBA00023186"/>
    </source>
</evidence>
<gene>
    <name evidence="12" type="primary">slyD_1</name>
    <name evidence="12" type="ORF">THMIRHAM_12640</name>
</gene>
<dbReference type="SUPFAM" id="SSF54534">
    <property type="entry name" value="FKBP-like"/>
    <property type="match status" value="1"/>
</dbReference>
<dbReference type="PANTHER" id="PTHR47861:SF3">
    <property type="entry name" value="FKBP-TYPE PEPTIDYL-PROLYL CIS-TRANS ISOMERASE SLYD"/>
    <property type="match status" value="1"/>
</dbReference>
<dbReference type="PANTHER" id="PTHR47861">
    <property type="entry name" value="FKBP-TYPE PEPTIDYL-PROLYL CIS-TRANS ISOMERASE SLYD"/>
    <property type="match status" value="1"/>
</dbReference>
<proteinExistence type="inferred from homology"/>
<comment type="catalytic activity">
    <reaction evidence="1 9 10">
        <text>[protein]-peptidylproline (omega=180) = [protein]-peptidylproline (omega=0)</text>
        <dbReference type="Rhea" id="RHEA:16237"/>
        <dbReference type="Rhea" id="RHEA-COMP:10747"/>
        <dbReference type="Rhea" id="RHEA-COMP:10748"/>
        <dbReference type="ChEBI" id="CHEBI:83833"/>
        <dbReference type="ChEBI" id="CHEBI:83834"/>
        <dbReference type="EC" id="5.2.1.8"/>
    </reaction>
</comment>
<evidence type="ECO:0000256" key="5">
    <source>
        <dbReference type="ARBA" id="ARBA00023110"/>
    </source>
</evidence>
<sequence length="160" mass="17437">MKIENNKVVQIKYVLTDAEGNQLDASGDEPLAYLHGNHNLIPGLEAELTDKQAGDKFTATIPAEEAYGPVQEHLVQSGVPIDMFQGVESLEVGMRFEAQSEQGFHSVVITEVNEETVTVDGNHEMAGMDLTFEIEVVDVRDATEEEIAHGHAHGVGGHHH</sequence>
<evidence type="ECO:0000256" key="3">
    <source>
        <dbReference type="ARBA" id="ARBA00006577"/>
    </source>
</evidence>
<keyword evidence="13" id="KW-1185">Reference proteome</keyword>
<evidence type="ECO:0000256" key="4">
    <source>
        <dbReference type="ARBA" id="ARBA00022490"/>
    </source>
</evidence>
<name>A0ABN6CXQ3_9GAMM</name>
<dbReference type="InterPro" id="IPR001179">
    <property type="entry name" value="PPIase_FKBP_dom"/>
</dbReference>
<protein>
    <recommendedName>
        <fullName evidence="10">Peptidyl-prolyl cis-trans isomerase</fullName>
        <ecNumber evidence="10">5.2.1.8</ecNumber>
    </recommendedName>
</protein>
<evidence type="ECO:0000256" key="8">
    <source>
        <dbReference type="ARBA" id="ARBA00037071"/>
    </source>
</evidence>
<keyword evidence="4" id="KW-0963">Cytoplasm</keyword>
<keyword evidence="6" id="KW-0143">Chaperone</keyword>
<keyword evidence="7 9" id="KW-0413">Isomerase</keyword>
<dbReference type="Proteomes" id="UP001054820">
    <property type="component" value="Chromosome"/>
</dbReference>
<dbReference type="RefSeq" id="WP_237260630.1">
    <property type="nucleotide sequence ID" value="NZ_AP024202.1"/>
</dbReference>
<keyword evidence="5 9" id="KW-0697">Rotamase</keyword>
<evidence type="ECO:0000256" key="1">
    <source>
        <dbReference type="ARBA" id="ARBA00000971"/>
    </source>
</evidence>
<reference evidence="12" key="1">
    <citation type="journal article" date="2022" name="Arch. Microbiol.">
        <title>Thiomicrorhabdus immobilis sp. nov., a mesophilic sulfur-oxidizing bacterium isolated from sediment of a brackish lake in northern Japan.</title>
        <authorList>
            <person name="Kojima H."/>
            <person name="Mochizuki J."/>
            <person name="Kanda M."/>
            <person name="Watanabe T."/>
            <person name="Fukui M."/>
        </authorList>
    </citation>
    <scope>NUCLEOTIDE SEQUENCE</scope>
    <source>
        <strain evidence="12">Am19</strain>
    </source>
</reference>
<comment type="subcellular location">
    <subcellularLocation>
        <location evidence="2">Cytoplasm</location>
    </subcellularLocation>
</comment>
<dbReference type="Pfam" id="PF00254">
    <property type="entry name" value="FKBP_C"/>
    <property type="match status" value="1"/>
</dbReference>
<evidence type="ECO:0000256" key="2">
    <source>
        <dbReference type="ARBA" id="ARBA00004496"/>
    </source>
</evidence>
<dbReference type="EC" id="5.2.1.8" evidence="10"/>
<feature type="domain" description="PPIase FKBP-type" evidence="11">
    <location>
        <begin position="6"/>
        <end position="95"/>
    </location>
</feature>
<dbReference type="PROSITE" id="PS50059">
    <property type="entry name" value="FKBP_PPIASE"/>
    <property type="match status" value="1"/>
</dbReference>
<evidence type="ECO:0000256" key="7">
    <source>
        <dbReference type="ARBA" id="ARBA00023235"/>
    </source>
</evidence>
<accession>A0ABN6CXQ3</accession>
<evidence type="ECO:0000256" key="9">
    <source>
        <dbReference type="PROSITE-ProRule" id="PRU00277"/>
    </source>
</evidence>
<evidence type="ECO:0000313" key="13">
    <source>
        <dbReference type="Proteomes" id="UP001054820"/>
    </source>
</evidence>
<organism evidence="12 13">
    <name type="scientific">Thiomicrorhabdus immobilis</name>
    <dbReference type="NCBI Taxonomy" id="2791037"/>
    <lineage>
        <taxon>Bacteria</taxon>
        <taxon>Pseudomonadati</taxon>
        <taxon>Pseudomonadota</taxon>
        <taxon>Gammaproteobacteria</taxon>
        <taxon>Thiotrichales</taxon>
        <taxon>Piscirickettsiaceae</taxon>
        <taxon>Thiomicrorhabdus</taxon>
    </lineage>
</organism>
<evidence type="ECO:0000259" key="11">
    <source>
        <dbReference type="PROSITE" id="PS50059"/>
    </source>
</evidence>
<evidence type="ECO:0000256" key="10">
    <source>
        <dbReference type="RuleBase" id="RU003915"/>
    </source>
</evidence>
<comment type="similarity">
    <text evidence="3 10">Belongs to the FKBP-type PPIase family.</text>
</comment>
<dbReference type="InterPro" id="IPR046357">
    <property type="entry name" value="PPIase_dom_sf"/>
</dbReference>